<feature type="compositionally biased region" description="Low complexity" evidence="1">
    <location>
        <begin position="166"/>
        <end position="183"/>
    </location>
</feature>
<evidence type="ECO:0000313" key="2">
    <source>
        <dbReference type="EMBL" id="PBK64426.1"/>
    </source>
</evidence>
<accession>A0A2H3BMZ2</accession>
<protein>
    <submittedName>
        <fullName evidence="2">Uncharacterized protein</fullName>
    </submittedName>
</protein>
<dbReference type="AlphaFoldDB" id="A0A2H3BMZ2"/>
<name>A0A2H3BMZ2_9AGAR</name>
<proteinExistence type="predicted"/>
<dbReference type="EMBL" id="KZ293451">
    <property type="protein sequence ID" value="PBK64426.1"/>
    <property type="molecule type" value="Genomic_DNA"/>
</dbReference>
<gene>
    <name evidence="2" type="ORF">ARMSODRAFT_1007050</name>
</gene>
<evidence type="ECO:0000313" key="3">
    <source>
        <dbReference type="Proteomes" id="UP000218334"/>
    </source>
</evidence>
<dbReference type="Proteomes" id="UP000218334">
    <property type="component" value="Unassembled WGS sequence"/>
</dbReference>
<keyword evidence="3" id="KW-1185">Reference proteome</keyword>
<organism evidence="2 3">
    <name type="scientific">Armillaria solidipes</name>
    <dbReference type="NCBI Taxonomy" id="1076256"/>
    <lineage>
        <taxon>Eukaryota</taxon>
        <taxon>Fungi</taxon>
        <taxon>Dikarya</taxon>
        <taxon>Basidiomycota</taxon>
        <taxon>Agaricomycotina</taxon>
        <taxon>Agaricomycetes</taxon>
        <taxon>Agaricomycetidae</taxon>
        <taxon>Agaricales</taxon>
        <taxon>Marasmiineae</taxon>
        <taxon>Physalacriaceae</taxon>
        <taxon>Armillaria</taxon>
    </lineage>
</organism>
<evidence type="ECO:0000256" key="1">
    <source>
        <dbReference type="SAM" id="MobiDB-lite"/>
    </source>
</evidence>
<feature type="region of interest" description="Disordered" evidence="1">
    <location>
        <begin position="158"/>
        <end position="184"/>
    </location>
</feature>
<sequence>MSSVVFPSRGQCTQVTDNVHRCQCPSFASPLLDPYICVNCGHGIHGHADYVSMVVHHYPPTQCAAYVQKTPLAQRCTCESQLCDHLPIDNLYRSAEPWSVLDYVPDNNGPSYSPAGISFSNDAINDPYTPSSMSFSRDANLMPITTAPVFSPTLRTSVPSSEVGNTSLAPASISSPSARSTSSGIQWDITQTQGHSPDDHFVQSLDNFMNDSYDRQPDGGATDVDENLYYHDHSNVIYGPTSEAWSGPYA</sequence>
<reference evidence="3" key="1">
    <citation type="journal article" date="2017" name="Nat. Ecol. Evol.">
        <title>Genome expansion and lineage-specific genetic innovations in the forest pathogenic fungi Armillaria.</title>
        <authorList>
            <person name="Sipos G."/>
            <person name="Prasanna A.N."/>
            <person name="Walter M.C."/>
            <person name="O'Connor E."/>
            <person name="Balint B."/>
            <person name="Krizsan K."/>
            <person name="Kiss B."/>
            <person name="Hess J."/>
            <person name="Varga T."/>
            <person name="Slot J."/>
            <person name="Riley R."/>
            <person name="Boka B."/>
            <person name="Rigling D."/>
            <person name="Barry K."/>
            <person name="Lee J."/>
            <person name="Mihaltcheva S."/>
            <person name="LaButti K."/>
            <person name="Lipzen A."/>
            <person name="Waldron R."/>
            <person name="Moloney N.M."/>
            <person name="Sperisen C."/>
            <person name="Kredics L."/>
            <person name="Vagvoelgyi C."/>
            <person name="Patrignani A."/>
            <person name="Fitzpatrick D."/>
            <person name="Nagy I."/>
            <person name="Doyle S."/>
            <person name="Anderson J.B."/>
            <person name="Grigoriev I.V."/>
            <person name="Gueldener U."/>
            <person name="Muensterkoetter M."/>
            <person name="Nagy L.G."/>
        </authorList>
    </citation>
    <scope>NUCLEOTIDE SEQUENCE [LARGE SCALE GENOMIC DNA]</scope>
    <source>
        <strain evidence="3">28-4</strain>
    </source>
</reference>